<protein>
    <submittedName>
        <fullName evidence="1">Uncharacterized protein</fullName>
    </submittedName>
</protein>
<keyword evidence="2" id="KW-1185">Reference proteome</keyword>
<evidence type="ECO:0000313" key="2">
    <source>
        <dbReference type="Proteomes" id="UP000318801"/>
    </source>
</evidence>
<dbReference type="AlphaFoldDB" id="A0A506UAS8"/>
<sequence>MAGLVVFDPVTLELDLDDVLEALEAAFFGPVDGSLRDLFDKVDTEKPVAISIEQETFYEKVADEALIEELSNRDIGVIPNRLPPSTYQLLADMIAGGETRDALDLLADLAPEEANLLAAQTTLRLAALRRGVSE</sequence>
<reference evidence="1 2" key="1">
    <citation type="submission" date="2019-06" db="EMBL/GenBank/DDBJ databases">
        <authorList>
            <person name="Li M."/>
        </authorList>
    </citation>
    <scope>NUCLEOTIDE SEQUENCE [LARGE SCALE GENOMIC DNA]</scope>
    <source>
        <strain evidence="1 2">BGMRC2036</strain>
    </source>
</reference>
<proteinExistence type="predicted"/>
<accession>A0A506UAS8</accession>
<dbReference type="RefSeq" id="WP_141148243.1">
    <property type="nucleotide sequence ID" value="NZ_VHLG01000003.1"/>
</dbReference>
<name>A0A506UAS8_9HYPH</name>
<dbReference type="Proteomes" id="UP000318801">
    <property type="component" value="Unassembled WGS sequence"/>
</dbReference>
<dbReference type="OrthoDB" id="9935455at2"/>
<evidence type="ECO:0000313" key="1">
    <source>
        <dbReference type="EMBL" id="TPW31473.1"/>
    </source>
</evidence>
<gene>
    <name evidence="1" type="ORF">FJU08_06865</name>
</gene>
<dbReference type="EMBL" id="VHLG01000003">
    <property type="protein sequence ID" value="TPW31473.1"/>
    <property type="molecule type" value="Genomic_DNA"/>
</dbReference>
<organism evidence="1 2">
    <name type="scientific">Martelella alba</name>
    <dbReference type="NCBI Taxonomy" id="2590451"/>
    <lineage>
        <taxon>Bacteria</taxon>
        <taxon>Pseudomonadati</taxon>
        <taxon>Pseudomonadota</taxon>
        <taxon>Alphaproteobacteria</taxon>
        <taxon>Hyphomicrobiales</taxon>
        <taxon>Aurantimonadaceae</taxon>
        <taxon>Martelella</taxon>
    </lineage>
</organism>
<comment type="caution">
    <text evidence="1">The sequence shown here is derived from an EMBL/GenBank/DDBJ whole genome shotgun (WGS) entry which is preliminary data.</text>
</comment>